<dbReference type="AlphaFoldDB" id="A0A3M8CZQ2"/>
<name>A0A3M8CZQ2_9BACL</name>
<evidence type="ECO:0000313" key="2">
    <source>
        <dbReference type="Proteomes" id="UP000281915"/>
    </source>
</evidence>
<dbReference type="EMBL" id="RHHT01000015">
    <property type="protein sequence ID" value="RNB80929.1"/>
    <property type="molecule type" value="Genomic_DNA"/>
</dbReference>
<accession>A0A3M8CZQ2</accession>
<organism evidence="1 2">
    <name type="scientific">Brevibacillus panacihumi</name>
    <dbReference type="NCBI Taxonomy" id="497735"/>
    <lineage>
        <taxon>Bacteria</taxon>
        <taxon>Bacillati</taxon>
        <taxon>Bacillota</taxon>
        <taxon>Bacilli</taxon>
        <taxon>Bacillales</taxon>
        <taxon>Paenibacillaceae</taxon>
        <taxon>Brevibacillus</taxon>
    </lineage>
</organism>
<proteinExistence type="predicted"/>
<dbReference type="Proteomes" id="UP000281915">
    <property type="component" value="Unassembled WGS sequence"/>
</dbReference>
<sequence length="98" mass="10454">MLLIVAFFLVWWSSGCIFGEEKGGNASGGLGSLLEVIPGRLHSKGGTAAKSSHFEEVVQGWPLNACSSFSIAAGSRSQMPLLIPPFFLNQLSLVAKRF</sequence>
<gene>
    <name evidence="1" type="ORF">EDM58_08850</name>
</gene>
<comment type="caution">
    <text evidence="1">The sequence shown here is derived from an EMBL/GenBank/DDBJ whole genome shotgun (WGS) entry which is preliminary data.</text>
</comment>
<reference evidence="1 2" key="1">
    <citation type="submission" date="2018-10" db="EMBL/GenBank/DDBJ databases">
        <title>Phylogenomics of Brevibacillus.</title>
        <authorList>
            <person name="Dunlap C."/>
        </authorList>
    </citation>
    <scope>NUCLEOTIDE SEQUENCE [LARGE SCALE GENOMIC DNA]</scope>
    <source>
        <strain evidence="1 2">JCM 15085</strain>
    </source>
</reference>
<evidence type="ECO:0000313" key="1">
    <source>
        <dbReference type="EMBL" id="RNB80929.1"/>
    </source>
</evidence>
<protein>
    <submittedName>
        <fullName evidence="1">Uncharacterized protein</fullName>
    </submittedName>
</protein>